<sequence length="64" mass="7253">MFVAVTQLPGDPVRALFGFQPPPQEFYVRIRSDHHFDEPLPVQYGLYLGDLLTGDWGRGLPIDP</sequence>
<accession>A0ABV3XI27</accession>
<dbReference type="EMBL" id="JBFNXQ010000064">
    <property type="protein sequence ID" value="MEX5720239.1"/>
    <property type="molecule type" value="Genomic_DNA"/>
</dbReference>
<dbReference type="Proteomes" id="UP001560045">
    <property type="component" value="Unassembled WGS sequence"/>
</dbReference>
<name>A0ABV3XI27_9ACTN</name>
<protein>
    <submittedName>
        <fullName evidence="1">Uncharacterized protein</fullName>
    </submittedName>
</protein>
<reference evidence="1 2" key="1">
    <citation type="submission" date="2024-06" db="EMBL/GenBank/DDBJ databases">
        <title>Draft genome sequence of Geodermatophilus badlandi, a novel member of the Geodermatophilaceae isolated from badland sedimentary rocks in the Red desert, Wyoming, USA.</title>
        <authorList>
            <person name="Ben Tekaya S."/>
            <person name="Nouioui I."/>
            <person name="Flores G.M."/>
            <person name="Shaal M.N."/>
            <person name="Bredoire F."/>
            <person name="Basile F."/>
            <person name="Van Diepen L."/>
            <person name="Ward N.L."/>
        </authorList>
    </citation>
    <scope>NUCLEOTIDE SEQUENCE [LARGE SCALE GENOMIC DNA]</scope>
    <source>
        <strain evidence="1 2">WL48A</strain>
    </source>
</reference>
<organism evidence="1 2">
    <name type="scientific">Geodermatophilus maliterrae</name>
    <dbReference type="NCBI Taxonomy" id="3162531"/>
    <lineage>
        <taxon>Bacteria</taxon>
        <taxon>Bacillati</taxon>
        <taxon>Actinomycetota</taxon>
        <taxon>Actinomycetes</taxon>
        <taxon>Geodermatophilales</taxon>
        <taxon>Geodermatophilaceae</taxon>
        <taxon>Geodermatophilus</taxon>
    </lineage>
</organism>
<comment type="caution">
    <text evidence="1">The sequence shown here is derived from an EMBL/GenBank/DDBJ whole genome shotgun (WGS) entry which is preliminary data.</text>
</comment>
<evidence type="ECO:0000313" key="1">
    <source>
        <dbReference type="EMBL" id="MEX5720239.1"/>
    </source>
</evidence>
<gene>
    <name evidence="1" type="ORF">ABQ292_17905</name>
</gene>
<dbReference type="RefSeq" id="WP_369208869.1">
    <property type="nucleotide sequence ID" value="NZ_JBFNXQ010000064.1"/>
</dbReference>
<keyword evidence="2" id="KW-1185">Reference proteome</keyword>
<proteinExistence type="predicted"/>
<evidence type="ECO:0000313" key="2">
    <source>
        <dbReference type="Proteomes" id="UP001560045"/>
    </source>
</evidence>